<keyword evidence="6 8" id="KW-0472">Membrane</keyword>
<evidence type="ECO:0000259" key="9">
    <source>
        <dbReference type="SMART" id="SM00563"/>
    </source>
</evidence>
<evidence type="ECO:0000256" key="6">
    <source>
        <dbReference type="ARBA" id="ARBA00023136"/>
    </source>
</evidence>
<reference evidence="10 11" key="1">
    <citation type="submission" date="2019-03" db="EMBL/GenBank/DDBJ databases">
        <title>Genomic Encyclopedia of Type Strains, Phase IV (KMG-IV): sequencing the most valuable type-strain genomes for metagenomic binning, comparative biology and taxonomic classification.</title>
        <authorList>
            <person name="Goeker M."/>
        </authorList>
    </citation>
    <scope>NUCLEOTIDE SEQUENCE [LARGE SCALE GENOMIC DNA]</scope>
    <source>
        <strain evidence="10 11">DSM 1709</strain>
    </source>
</reference>
<dbReference type="GO" id="GO:0016020">
    <property type="term" value="C:membrane"/>
    <property type="evidence" value="ECO:0007669"/>
    <property type="project" value="UniProtKB-SubCell"/>
</dbReference>
<evidence type="ECO:0000313" key="11">
    <source>
        <dbReference type="Proteomes" id="UP000295106"/>
    </source>
</evidence>
<accession>A0A4R2MDB1</accession>
<comment type="caution">
    <text evidence="10">The sequence shown here is derived from an EMBL/GenBank/DDBJ whole genome shotgun (WGS) entry which is preliminary data.</text>
</comment>
<evidence type="ECO:0000256" key="8">
    <source>
        <dbReference type="SAM" id="Phobius"/>
    </source>
</evidence>
<dbReference type="SMART" id="SM00563">
    <property type="entry name" value="PlsC"/>
    <property type="match status" value="1"/>
</dbReference>
<evidence type="ECO:0000256" key="2">
    <source>
        <dbReference type="ARBA" id="ARBA00022679"/>
    </source>
</evidence>
<feature type="transmembrane region" description="Helical" evidence="8">
    <location>
        <begin position="12"/>
        <end position="30"/>
    </location>
</feature>
<keyword evidence="3 8" id="KW-0812">Transmembrane</keyword>
<dbReference type="InterPro" id="IPR002123">
    <property type="entry name" value="Plipid/glycerol_acylTrfase"/>
</dbReference>
<protein>
    <submittedName>
        <fullName evidence="10">Lyso-ornithine lipid acyltransferase</fullName>
    </submittedName>
</protein>
<dbReference type="EMBL" id="SLXD01000006">
    <property type="protein sequence ID" value="TCP02454.1"/>
    <property type="molecule type" value="Genomic_DNA"/>
</dbReference>
<dbReference type="Pfam" id="PF01553">
    <property type="entry name" value="Acyltransferase"/>
    <property type="match status" value="1"/>
</dbReference>
<evidence type="ECO:0000256" key="1">
    <source>
        <dbReference type="ARBA" id="ARBA00004370"/>
    </source>
</evidence>
<dbReference type="SUPFAM" id="SSF69593">
    <property type="entry name" value="Glycerol-3-phosphate (1)-acyltransferase"/>
    <property type="match status" value="1"/>
</dbReference>
<dbReference type="AlphaFoldDB" id="A0A4R2MDB1"/>
<dbReference type="Proteomes" id="UP000295106">
    <property type="component" value="Unassembled WGS sequence"/>
</dbReference>
<comment type="subcellular location">
    <subcellularLocation>
        <location evidence="1">Membrane</location>
    </subcellularLocation>
</comment>
<evidence type="ECO:0000256" key="7">
    <source>
        <dbReference type="ARBA" id="ARBA00023315"/>
    </source>
</evidence>
<evidence type="ECO:0000256" key="3">
    <source>
        <dbReference type="ARBA" id="ARBA00022692"/>
    </source>
</evidence>
<dbReference type="CDD" id="cd07989">
    <property type="entry name" value="LPLAT_AGPAT-like"/>
    <property type="match status" value="1"/>
</dbReference>
<keyword evidence="2 10" id="KW-0808">Transferase</keyword>
<dbReference type="PANTHER" id="PTHR23063:SF52">
    <property type="entry name" value="LYSOPHOSPHATIDYLCHOLINE ACYLTRANSFERASE"/>
    <property type="match status" value="1"/>
</dbReference>
<dbReference type="PANTHER" id="PTHR23063">
    <property type="entry name" value="PHOSPHOLIPID ACYLTRANSFERASE"/>
    <property type="match status" value="1"/>
</dbReference>
<dbReference type="GO" id="GO:0006629">
    <property type="term" value="P:lipid metabolic process"/>
    <property type="evidence" value="ECO:0007669"/>
    <property type="project" value="UniProtKB-KW"/>
</dbReference>
<name>A0A4R2MDB1_RUBGE</name>
<sequence>MSAVLRAPWRVAGVLLHGLRGVVMALWIFPRLDAAGRHRRTRWWAATMLRCLGIELRVQGEFRPGAKLIVANHLSWLDIMAIHSVCPEARFVSKADVRQWPVANRLVDAAGTLYLERESKRDALRVVHRMAEALQAGDTVAVFPEGTTGDGRELLPFHANLLQAAIATGAPVQAVALRYAEPGHAVSPSATWIGAETLAANVWKLARARGVVLHLTVLPAEASAHADRRALAARLREQIAAALPG</sequence>
<organism evidence="10 11">
    <name type="scientific">Rubrivivax gelatinosus</name>
    <name type="common">Rhodocyclus gelatinosus</name>
    <name type="synonym">Rhodopseudomonas gelatinosa</name>
    <dbReference type="NCBI Taxonomy" id="28068"/>
    <lineage>
        <taxon>Bacteria</taxon>
        <taxon>Pseudomonadati</taxon>
        <taxon>Pseudomonadota</taxon>
        <taxon>Betaproteobacteria</taxon>
        <taxon>Burkholderiales</taxon>
        <taxon>Sphaerotilaceae</taxon>
        <taxon>Rubrivivax</taxon>
    </lineage>
</organism>
<keyword evidence="5" id="KW-0443">Lipid metabolism</keyword>
<keyword evidence="4 8" id="KW-1133">Transmembrane helix</keyword>
<keyword evidence="7 10" id="KW-0012">Acyltransferase</keyword>
<feature type="domain" description="Phospholipid/glycerol acyltransferase" evidence="9">
    <location>
        <begin position="67"/>
        <end position="180"/>
    </location>
</feature>
<proteinExistence type="predicted"/>
<gene>
    <name evidence="10" type="ORF">EV684_10615</name>
</gene>
<evidence type="ECO:0000256" key="4">
    <source>
        <dbReference type="ARBA" id="ARBA00022989"/>
    </source>
</evidence>
<dbReference type="OrthoDB" id="9806880at2"/>
<evidence type="ECO:0000256" key="5">
    <source>
        <dbReference type="ARBA" id="ARBA00023098"/>
    </source>
</evidence>
<dbReference type="GO" id="GO:0016746">
    <property type="term" value="F:acyltransferase activity"/>
    <property type="evidence" value="ECO:0007669"/>
    <property type="project" value="UniProtKB-KW"/>
</dbReference>
<evidence type="ECO:0000313" key="10">
    <source>
        <dbReference type="EMBL" id="TCP02454.1"/>
    </source>
</evidence>